<dbReference type="GO" id="GO:0016787">
    <property type="term" value="F:hydrolase activity"/>
    <property type="evidence" value="ECO:0007669"/>
    <property type="project" value="UniProtKB-KW"/>
</dbReference>
<protein>
    <submittedName>
        <fullName evidence="2">MBL fold metallo-hydrolase</fullName>
    </submittedName>
</protein>
<comment type="caution">
    <text evidence="2">The sequence shown here is derived from an EMBL/GenBank/DDBJ whole genome shotgun (WGS) entry which is preliminary data.</text>
</comment>
<evidence type="ECO:0000259" key="1">
    <source>
        <dbReference type="SMART" id="SM00849"/>
    </source>
</evidence>
<dbReference type="PANTHER" id="PTHR42663">
    <property type="entry name" value="HYDROLASE C777.06C-RELATED-RELATED"/>
    <property type="match status" value="1"/>
</dbReference>
<dbReference type="SUPFAM" id="SSF56281">
    <property type="entry name" value="Metallo-hydrolase/oxidoreductase"/>
    <property type="match status" value="1"/>
</dbReference>
<dbReference type="Gene3D" id="3.60.15.10">
    <property type="entry name" value="Ribonuclease Z/Hydroxyacylglutathione hydrolase-like"/>
    <property type="match status" value="1"/>
</dbReference>
<keyword evidence="2" id="KW-0378">Hydrolase</keyword>
<evidence type="ECO:0000313" key="2">
    <source>
        <dbReference type="EMBL" id="RJP24233.1"/>
    </source>
</evidence>
<sequence length="256" mass="28769">MKIIIMGSGTSLGVPVIGCTCKVCTSSDPRNQRTRASICVQSASGRNILVDTATELRLQAVRNKIKSVEMILFTHYHADHIHGLDDVRVFNWVAQGSITCYANDPTIERLKRVFFYAFEHEYGWGSIPHVTLKRMPETLQMDEIRVTPIPLMHGRSPVLGFRFNDAAYLTDCNFIPPESLERLHGLRLLIMDALRRAPHPTHFSLEEAVGAIEKLAPERALLTHLSHDLDHGEIEAALPAHIRLSYDGQVVELDQT</sequence>
<dbReference type="Proteomes" id="UP000265882">
    <property type="component" value="Unassembled WGS sequence"/>
</dbReference>
<dbReference type="AlphaFoldDB" id="A0A3A4NUV0"/>
<dbReference type="PANTHER" id="PTHR42663:SF6">
    <property type="entry name" value="HYDROLASE C777.06C-RELATED"/>
    <property type="match status" value="1"/>
</dbReference>
<organism evidence="2 3">
    <name type="scientific">Abyssobacteria bacterium (strain SURF_5)</name>
    <dbReference type="NCBI Taxonomy" id="2093360"/>
    <lineage>
        <taxon>Bacteria</taxon>
        <taxon>Pseudomonadati</taxon>
        <taxon>Candidatus Hydrogenedentota</taxon>
        <taxon>Candidatus Abyssobacteria</taxon>
    </lineage>
</organism>
<reference evidence="2 3" key="1">
    <citation type="journal article" date="2017" name="ISME J.">
        <title>Energy and carbon metabolisms in a deep terrestrial subsurface fluid microbial community.</title>
        <authorList>
            <person name="Momper L."/>
            <person name="Jungbluth S.P."/>
            <person name="Lee M.D."/>
            <person name="Amend J.P."/>
        </authorList>
    </citation>
    <scope>NUCLEOTIDE SEQUENCE [LARGE SCALE GENOMIC DNA]</scope>
    <source>
        <strain evidence="2">SURF_5</strain>
    </source>
</reference>
<proteinExistence type="predicted"/>
<name>A0A3A4NUV0_ABYX5</name>
<gene>
    <name evidence="2" type="ORF">C4520_04320</name>
</gene>
<dbReference type="InterPro" id="IPR036866">
    <property type="entry name" value="RibonucZ/Hydroxyglut_hydro"/>
</dbReference>
<dbReference type="EMBL" id="QZKU01000038">
    <property type="protein sequence ID" value="RJP24233.1"/>
    <property type="molecule type" value="Genomic_DNA"/>
</dbReference>
<dbReference type="InterPro" id="IPR001279">
    <property type="entry name" value="Metallo-B-lactamas"/>
</dbReference>
<feature type="domain" description="Metallo-beta-lactamase" evidence="1">
    <location>
        <begin position="34"/>
        <end position="227"/>
    </location>
</feature>
<dbReference type="Pfam" id="PF12706">
    <property type="entry name" value="Lactamase_B_2"/>
    <property type="match status" value="1"/>
</dbReference>
<dbReference type="SMART" id="SM00849">
    <property type="entry name" value="Lactamase_B"/>
    <property type="match status" value="1"/>
</dbReference>
<dbReference type="CDD" id="cd16279">
    <property type="entry name" value="metallo-hydrolase-like_MBL-fold"/>
    <property type="match status" value="1"/>
</dbReference>
<evidence type="ECO:0000313" key="3">
    <source>
        <dbReference type="Proteomes" id="UP000265882"/>
    </source>
</evidence>
<accession>A0A3A4NUV0</accession>